<dbReference type="FunFam" id="3.30.200.20:FF:000042">
    <property type="entry name" value="Aurora kinase A"/>
    <property type="match status" value="1"/>
</dbReference>
<evidence type="ECO:0000256" key="9">
    <source>
        <dbReference type="SAM" id="MobiDB-lite"/>
    </source>
</evidence>
<dbReference type="PANTHER" id="PTHR44899">
    <property type="entry name" value="CAMK FAMILY PROTEIN KINASE"/>
    <property type="match status" value="1"/>
</dbReference>
<dbReference type="EC" id="2.7.11.1" evidence="1"/>
<dbReference type="GO" id="GO:0004674">
    <property type="term" value="F:protein serine/threonine kinase activity"/>
    <property type="evidence" value="ECO:0007669"/>
    <property type="project" value="UniProtKB-KW"/>
</dbReference>
<dbReference type="AlphaFoldDB" id="A0A1J4KIC4"/>
<feature type="compositionally biased region" description="Low complexity" evidence="9">
    <location>
        <begin position="357"/>
        <end position="366"/>
    </location>
</feature>
<feature type="compositionally biased region" description="Basic residues" evidence="9">
    <location>
        <begin position="283"/>
        <end position="306"/>
    </location>
</feature>
<dbReference type="GO" id="GO:0005524">
    <property type="term" value="F:ATP binding"/>
    <property type="evidence" value="ECO:0007669"/>
    <property type="project" value="UniProtKB-KW"/>
</dbReference>
<dbReference type="InterPro" id="IPR011009">
    <property type="entry name" value="Kinase-like_dom_sf"/>
</dbReference>
<gene>
    <name evidence="11" type="ORF">TRFO_04092</name>
</gene>
<evidence type="ECO:0000259" key="10">
    <source>
        <dbReference type="PROSITE" id="PS50011"/>
    </source>
</evidence>
<evidence type="ECO:0000313" key="12">
    <source>
        <dbReference type="Proteomes" id="UP000179807"/>
    </source>
</evidence>
<feature type="domain" description="Protein kinase" evidence="10">
    <location>
        <begin position="4"/>
        <end position="256"/>
    </location>
</feature>
<evidence type="ECO:0000256" key="6">
    <source>
        <dbReference type="ARBA" id="ARBA00022840"/>
    </source>
</evidence>
<keyword evidence="6" id="KW-0067">ATP-binding</keyword>
<protein>
    <recommendedName>
        <fullName evidence="1">non-specific serine/threonine protein kinase</fullName>
        <ecNumber evidence="1">2.7.11.1</ecNumber>
    </recommendedName>
</protein>
<dbReference type="PROSITE" id="PS50011">
    <property type="entry name" value="PROTEIN_KINASE_DOM"/>
    <property type="match status" value="1"/>
</dbReference>
<keyword evidence="5 11" id="KW-0418">Kinase</keyword>
<dbReference type="OrthoDB" id="248923at2759"/>
<sequence length="484" mass="55429">MIGYQIIKTLGSGAAGKVYLAKDKATNEQFAIKEIDIESKDALNHTLKEIENMKKLQHPYIVRYHKSFQENNKLYILMEYIDGGDLASFITDRKNRFLTEDVILKIFIQITVALRYIHEHKIVHRDLKPQNIFMTRVGVVKVGDFGVSRALETTNELMETKVGTPYYLSPEIWNNEPYNSQTDIWSLGCILYELCALKKPFKASNINQLIVAIFNGGYEPLTTRYTEDLRKLVNAMLEQDPKVRPTAADILAIPFITARMQAMVKENESQLNSVHIISPAPRTKKITKKKHKSGGSGKKVGRKKKNVPQIIDKTTELPLPDFDLPRWAIRASKKARTTNCLPVRSINDDPDDEEAVNENNNDPSIENNEEDNNSEEENNEENEWDELKKSTKVLMSLSLSLNSQVLMLPSDPEKAQSEAEEITERLTAKLGEELFEQLKLNINNEFNNTARQYVNIMEDEYPEEVSQIRRLLLLEQLAEADDEE</sequence>
<evidence type="ECO:0000256" key="2">
    <source>
        <dbReference type="ARBA" id="ARBA00022527"/>
    </source>
</evidence>
<dbReference type="GeneID" id="94826385"/>
<comment type="catalytic activity">
    <reaction evidence="8">
        <text>L-seryl-[protein] + ATP = O-phospho-L-seryl-[protein] + ADP + H(+)</text>
        <dbReference type="Rhea" id="RHEA:17989"/>
        <dbReference type="Rhea" id="RHEA-COMP:9863"/>
        <dbReference type="Rhea" id="RHEA-COMP:11604"/>
        <dbReference type="ChEBI" id="CHEBI:15378"/>
        <dbReference type="ChEBI" id="CHEBI:29999"/>
        <dbReference type="ChEBI" id="CHEBI:30616"/>
        <dbReference type="ChEBI" id="CHEBI:83421"/>
        <dbReference type="ChEBI" id="CHEBI:456216"/>
        <dbReference type="EC" id="2.7.11.1"/>
    </reaction>
</comment>
<accession>A0A1J4KIC4</accession>
<feature type="compositionally biased region" description="Acidic residues" evidence="9">
    <location>
        <begin position="367"/>
        <end position="384"/>
    </location>
</feature>
<dbReference type="PANTHER" id="PTHR44899:SF3">
    <property type="entry name" value="SERINE_THREONINE-PROTEIN KINASE NEK1"/>
    <property type="match status" value="1"/>
</dbReference>
<keyword evidence="3" id="KW-0808">Transferase</keyword>
<dbReference type="Pfam" id="PF00069">
    <property type="entry name" value="Pkinase"/>
    <property type="match status" value="1"/>
</dbReference>
<keyword evidence="2" id="KW-0723">Serine/threonine-protein kinase</keyword>
<dbReference type="InterPro" id="IPR008271">
    <property type="entry name" value="Ser/Thr_kinase_AS"/>
</dbReference>
<dbReference type="PRINTS" id="PR00109">
    <property type="entry name" value="TYRKINASE"/>
</dbReference>
<comment type="catalytic activity">
    <reaction evidence="7">
        <text>L-threonyl-[protein] + ATP = O-phospho-L-threonyl-[protein] + ADP + H(+)</text>
        <dbReference type="Rhea" id="RHEA:46608"/>
        <dbReference type="Rhea" id="RHEA-COMP:11060"/>
        <dbReference type="Rhea" id="RHEA-COMP:11605"/>
        <dbReference type="ChEBI" id="CHEBI:15378"/>
        <dbReference type="ChEBI" id="CHEBI:30013"/>
        <dbReference type="ChEBI" id="CHEBI:30616"/>
        <dbReference type="ChEBI" id="CHEBI:61977"/>
        <dbReference type="ChEBI" id="CHEBI:456216"/>
        <dbReference type="EC" id="2.7.11.1"/>
    </reaction>
</comment>
<feature type="region of interest" description="Disordered" evidence="9">
    <location>
        <begin position="341"/>
        <end position="385"/>
    </location>
</feature>
<dbReference type="PROSITE" id="PS00108">
    <property type="entry name" value="PROTEIN_KINASE_ST"/>
    <property type="match status" value="1"/>
</dbReference>
<dbReference type="SMART" id="SM00220">
    <property type="entry name" value="S_TKc"/>
    <property type="match status" value="1"/>
</dbReference>
<dbReference type="EMBL" id="MLAK01000594">
    <property type="protein sequence ID" value="OHT11129.1"/>
    <property type="molecule type" value="Genomic_DNA"/>
</dbReference>
<feature type="region of interest" description="Disordered" evidence="9">
    <location>
        <begin position="283"/>
        <end position="312"/>
    </location>
</feature>
<dbReference type="Proteomes" id="UP000179807">
    <property type="component" value="Unassembled WGS sequence"/>
</dbReference>
<organism evidence="11 12">
    <name type="scientific">Tritrichomonas foetus</name>
    <dbReference type="NCBI Taxonomy" id="1144522"/>
    <lineage>
        <taxon>Eukaryota</taxon>
        <taxon>Metamonada</taxon>
        <taxon>Parabasalia</taxon>
        <taxon>Tritrichomonadida</taxon>
        <taxon>Tritrichomonadidae</taxon>
        <taxon>Tritrichomonas</taxon>
    </lineage>
</organism>
<dbReference type="InterPro" id="IPR051131">
    <property type="entry name" value="NEK_Ser/Thr_kinase_NIMA"/>
</dbReference>
<dbReference type="Gene3D" id="1.10.510.10">
    <property type="entry name" value="Transferase(Phosphotransferase) domain 1"/>
    <property type="match status" value="1"/>
</dbReference>
<keyword evidence="12" id="KW-1185">Reference proteome</keyword>
<dbReference type="FunFam" id="1.10.510.10:FF:000571">
    <property type="entry name" value="Maternal embryonic leucine zipper kinase"/>
    <property type="match status" value="1"/>
</dbReference>
<dbReference type="SUPFAM" id="SSF56112">
    <property type="entry name" value="Protein kinase-like (PK-like)"/>
    <property type="match status" value="1"/>
</dbReference>
<name>A0A1J4KIC4_9EUKA</name>
<dbReference type="CDD" id="cd08215">
    <property type="entry name" value="STKc_Nek"/>
    <property type="match status" value="1"/>
</dbReference>
<evidence type="ECO:0000256" key="7">
    <source>
        <dbReference type="ARBA" id="ARBA00047899"/>
    </source>
</evidence>
<keyword evidence="4" id="KW-0547">Nucleotide-binding</keyword>
<evidence type="ECO:0000313" key="11">
    <source>
        <dbReference type="EMBL" id="OHT11129.1"/>
    </source>
</evidence>
<evidence type="ECO:0000256" key="8">
    <source>
        <dbReference type="ARBA" id="ARBA00048679"/>
    </source>
</evidence>
<dbReference type="RefSeq" id="XP_068364265.1">
    <property type="nucleotide sequence ID" value="XM_068491681.1"/>
</dbReference>
<evidence type="ECO:0000256" key="3">
    <source>
        <dbReference type="ARBA" id="ARBA00022679"/>
    </source>
</evidence>
<reference evidence="11" key="1">
    <citation type="submission" date="2016-10" db="EMBL/GenBank/DDBJ databases">
        <authorList>
            <person name="Benchimol M."/>
            <person name="Almeida L.G."/>
            <person name="Vasconcelos A.T."/>
            <person name="Perreira-Neves A."/>
            <person name="Rosa I.A."/>
            <person name="Tasca T."/>
            <person name="Bogo M.R."/>
            <person name="de Souza W."/>
        </authorList>
    </citation>
    <scope>NUCLEOTIDE SEQUENCE [LARGE SCALE GENOMIC DNA]</scope>
    <source>
        <strain evidence="11">K</strain>
    </source>
</reference>
<proteinExistence type="predicted"/>
<evidence type="ECO:0000256" key="4">
    <source>
        <dbReference type="ARBA" id="ARBA00022741"/>
    </source>
</evidence>
<dbReference type="InterPro" id="IPR000719">
    <property type="entry name" value="Prot_kinase_dom"/>
</dbReference>
<evidence type="ECO:0000256" key="5">
    <source>
        <dbReference type="ARBA" id="ARBA00022777"/>
    </source>
</evidence>
<dbReference type="InterPro" id="IPR001245">
    <property type="entry name" value="Ser-Thr/Tyr_kinase_cat_dom"/>
</dbReference>
<comment type="caution">
    <text evidence="11">The sequence shown here is derived from an EMBL/GenBank/DDBJ whole genome shotgun (WGS) entry which is preliminary data.</text>
</comment>
<dbReference type="VEuPathDB" id="TrichDB:TRFO_04092"/>
<evidence type="ECO:0000256" key="1">
    <source>
        <dbReference type="ARBA" id="ARBA00012513"/>
    </source>
</evidence>